<dbReference type="Gene3D" id="1.10.600.10">
    <property type="entry name" value="Farnesyl Diphosphate Synthase"/>
    <property type="match status" value="1"/>
</dbReference>
<comment type="similarity">
    <text evidence="2 6">Belongs to the FPP/GGPP synthase family.</text>
</comment>
<evidence type="ECO:0000256" key="1">
    <source>
        <dbReference type="ARBA" id="ARBA00001946"/>
    </source>
</evidence>
<evidence type="ECO:0000313" key="8">
    <source>
        <dbReference type="Proteomes" id="UP001597267"/>
    </source>
</evidence>
<dbReference type="PROSITE" id="PS00723">
    <property type="entry name" value="POLYPRENYL_SYNTHASE_1"/>
    <property type="match status" value="1"/>
</dbReference>
<dbReference type="EMBL" id="JBHTOP010000026">
    <property type="protein sequence ID" value="MFD1672390.1"/>
    <property type="molecule type" value="Genomic_DNA"/>
</dbReference>
<dbReference type="SFLD" id="SFLDS00005">
    <property type="entry name" value="Isoprenoid_Synthase_Type_I"/>
    <property type="match status" value="1"/>
</dbReference>
<keyword evidence="4" id="KW-0479">Metal-binding</keyword>
<reference evidence="8" key="1">
    <citation type="journal article" date="2019" name="Int. J. Syst. Evol. Microbiol.">
        <title>The Global Catalogue of Microorganisms (GCM) 10K type strain sequencing project: providing services to taxonomists for standard genome sequencing and annotation.</title>
        <authorList>
            <consortium name="The Broad Institute Genomics Platform"/>
            <consortium name="The Broad Institute Genome Sequencing Center for Infectious Disease"/>
            <person name="Wu L."/>
            <person name="Ma J."/>
        </authorList>
    </citation>
    <scope>NUCLEOTIDE SEQUENCE [LARGE SCALE GENOMIC DNA]</scope>
    <source>
        <strain evidence="8">CCM 8896</strain>
    </source>
</reference>
<keyword evidence="5" id="KW-0460">Magnesium</keyword>
<dbReference type="PANTHER" id="PTHR12001">
    <property type="entry name" value="GERANYLGERANYL PYROPHOSPHATE SYNTHASE"/>
    <property type="match status" value="1"/>
</dbReference>
<evidence type="ECO:0000256" key="3">
    <source>
        <dbReference type="ARBA" id="ARBA00022679"/>
    </source>
</evidence>
<comment type="cofactor">
    <cofactor evidence="1">
        <name>Mg(2+)</name>
        <dbReference type="ChEBI" id="CHEBI:18420"/>
    </cofactor>
</comment>
<evidence type="ECO:0000256" key="6">
    <source>
        <dbReference type="RuleBase" id="RU004466"/>
    </source>
</evidence>
<keyword evidence="3 6" id="KW-0808">Transferase</keyword>
<keyword evidence="8" id="KW-1185">Reference proteome</keyword>
<dbReference type="InterPro" id="IPR033749">
    <property type="entry name" value="Polyprenyl_synt_CS"/>
</dbReference>
<dbReference type="PANTHER" id="PTHR12001:SF69">
    <property type="entry name" value="ALL TRANS-POLYPRENYL-DIPHOSPHATE SYNTHASE PDSS1"/>
    <property type="match status" value="1"/>
</dbReference>
<dbReference type="InterPro" id="IPR008949">
    <property type="entry name" value="Isoprenoid_synthase_dom_sf"/>
</dbReference>
<dbReference type="PROSITE" id="PS00444">
    <property type="entry name" value="POLYPRENYL_SYNTHASE_2"/>
    <property type="match status" value="1"/>
</dbReference>
<dbReference type="RefSeq" id="WP_125712239.1">
    <property type="nucleotide sequence ID" value="NZ_JBHTOP010000026.1"/>
</dbReference>
<accession>A0ABW4J8V3</accession>
<evidence type="ECO:0000256" key="2">
    <source>
        <dbReference type="ARBA" id="ARBA00006706"/>
    </source>
</evidence>
<dbReference type="Pfam" id="PF00348">
    <property type="entry name" value="polyprenyl_synt"/>
    <property type="match status" value="1"/>
</dbReference>
<dbReference type="GO" id="GO:0016740">
    <property type="term" value="F:transferase activity"/>
    <property type="evidence" value="ECO:0007669"/>
    <property type="project" value="UniProtKB-KW"/>
</dbReference>
<dbReference type="Proteomes" id="UP001597267">
    <property type="component" value="Unassembled WGS sequence"/>
</dbReference>
<dbReference type="InterPro" id="IPR000092">
    <property type="entry name" value="Polyprenyl_synt"/>
</dbReference>
<evidence type="ECO:0000256" key="4">
    <source>
        <dbReference type="ARBA" id="ARBA00022723"/>
    </source>
</evidence>
<comment type="caution">
    <text evidence="7">The sequence shown here is derived from an EMBL/GenBank/DDBJ whole genome shotgun (WGS) entry which is preliminary data.</text>
</comment>
<organism evidence="7 8">
    <name type="scientific">Agrilactobacillus yilanensis</name>
    <dbReference type="NCBI Taxonomy" id="2485997"/>
    <lineage>
        <taxon>Bacteria</taxon>
        <taxon>Bacillati</taxon>
        <taxon>Bacillota</taxon>
        <taxon>Bacilli</taxon>
        <taxon>Lactobacillales</taxon>
        <taxon>Lactobacillaceae</taxon>
        <taxon>Agrilactobacillus</taxon>
    </lineage>
</organism>
<name>A0ABW4J8V3_9LACO</name>
<gene>
    <name evidence="7" type="ORF">ACFQ5M_09795</name>
</gene>
<protein>
    <submittedName>
        <fullName evidence="7">Polyprenyl synthetase family protein</fullName>
        <ecNumber evidence="7">2.5.1.-</ecNumber>
    </submittedName>
</protein>
<evidence type="ECO:0000313" key="7">
    <source>
        <dbReference type="EMBL" id="MFD1672390.1"/>
    </source>
</evidence>
<sequence>MISINPMWMAFPALHDRLIKVEDVVQNHIYLRNKAIQQTLFDLTSGGGKLVRPAFLLLFATFGQAPASDKLEKSAAAMEILHLATLVHDDVVDDSPLRRGVATIHSQYGDRNAIYAGDYLFTVYFELINETARNPEDVHLNAMMMRRILLGELDQMRFDFRSGMTLKDYLREIDGKTAALFQLSCEYGARIANAPVTIQRRARRIGHDIGMAFQILDDILDYTQDSKAMLKPVGEDLRSGTYSVPLLYAVQNYPKLEQLLQDEMTTDHVATLAKIVQEYGITDAKHLATAYTQKALDQIDRLPQTSNTDILRQLTNELLQRAY</sequence>
<dbReference type="CDD" id="cd00685">
    <property type="entry name" value="Trans_IPPS_HT"/>
    <property type="match status" value="1"/>
</dbReference>
<evidence type="ECO:0000256" key="5">
    <source>
        <dbReference type="ARBA" id="ARBA00022842"/>
    </source>
</evidence>
<proteinExistence type="inferred from homology"/>
<dbReference type="SUPFAM" id="SSF48576">
    <property type="entry name" value="Terpenoid synthases"/>
    <property type="match status" value="1"/>
</dbReference>
<dbReference type="EC" id="2.5.1.-" evidence="7"/>